<evidence type="ECO:0000256" key="7">
    <source>
        <dbReference type="SAM" id="MobiDB-lite"/>
    </source>
</evidence>
<protein>
    <submittedName>
        <fullName evidence="9">ATP-dependent RNA helicase CshA (EC)</fullName>
        <ecNumber evidence="9">3.6.4.13</ecNumber>
    </submittedName>
</protein>
<dbReference type="InterPro" id="IPR014001">
    <property type="entry name" value="Helicase_ATP-bd"/>
</dbReference>
<accession>A0A5K1JSZ4</accession>
<keyword evidence="3 6" id="KW-0347">Helicase</keyword>
<evidence type="ECO:0000256" key="6">
    <source>
        <dbReference type="RuleBase" id="RU000492"/>
    </source>
</evidence>
<sequence length="321" mass="34924">MVSGKRKRVAPAESDSEAEYSEVSLASEDEIDISSALTGKRPRVATKPQLSETEDDEDLQEFIRGSIAKRDVKEGTELLKKTKGRTKIVKGEVGGGSFQSMARELALQILKVGKELARGWHAGEGDHAGDAQDADESKKGQNLRWGLVVGGESLDEQFEMISNNPDVIIATPGRLLHLIVEMNLDLKSVQYVVFDEADRLFEMGFQTALTEILHRLPAARQTLLFSATLPKSLVEFAKAGLQNPKLVRLDAETKISADLKMAFFSVKQAEKDACLLVLLRDVIGVPLGSTSAEPDEASDKKGKGKAKGKHSSEHAAAPHRP</sequence>
<dbReference type="PROSITE" id="PS00039">
    <property type="entry name" value="DEAD_ATP_HELICASE"/>
    <property type="match status" value="1"/>
</dbReference>
<proteinExistence type="inferred from homology"/>
<keyword evidence="2 6" id="KW-0378">Hydrolase</keyword>
<evidence type="ECO:0000259" key="8">
    <source>
        <dbReference type="PROSITE" id="PS51192"/>
    </source>
</evidence>
<evidence type="ECO:0000256" key="4">
    <source>
        <dbReference type="ARBA" id="ARBA00022840"/>
    </source>
</evidence>
<dbReference type="SMART" id="SM00487">
    <property type="entry name" value="DEXDc"/>
    <property type="match status" value="1"/>
</dbReference>
<dbReference type="GO" id="GO:0003724">
    <property type="term" value="F:RNA helicase activity"/>
    <property type="evidence" value="ECO:0007669"/>
    <property type="project" value="UniProtKB-EC"/>
</dbReference>
<feature type="domain" description="Helicase ATP-binding" evidence="8">
    <location>
        <begin position="103"/>
        <end position="247"/>
    </location>
</feature>
<evidence type="ECO:0000256" key="5">
    <source>
        <dbReference type="ARBA" id="ARBA00022884"/>
    </source>
</evidence>
<dbReference type="PANTHER" id="PTHR47959:SF8">
    <property type="entry name" value="RNA HELICASE"/>
    <property type="match status" value="1"/>
</dbReference>
<keyword evidence="4 6" id="KW-0067">ATP-binding</keyword>
<dbReference type="InterPro" id="IPR011545">
    <property type="entry name" value="DEAD/DEAH_box_helicase_dom"/>
</dbReference>
<dbReference type="Pfam" id="PF00270">
    <property type="entry name" value="DEAD"/>
    <property type="match status" value="1"/>
</dbReference>
<feature type="region of interest" description="Disordered" evidence="7">
    <location>
        <begin position="1"/>
        <end position="58"/>
    </location>
</feature>
<dbReference type="InterPro" id="IPR050079">
    <property type="entry name" value="DEAD_box_RNA_helicase"/>
</dbReference>
<dbReference type="InterPro" id="IPR000629">
    <property type="entry name" value="RNA-helicase_DEAD-box_CS"/>
</dbReference>
<evidence type="ECO:0000256" key="1">
    <source>
        <dbReference type="ARBA" id="ARBA00022741"/>
    </source>
</evidence>
<dbReference type="GO" id="GO:0016787">
    <property type="term" value="F:hydrolase activity"/>
    <property type="evidence" value="ECO:0007669"/>
    <property type="project" value="UniProtKB-KW"/>
</dbReference>
<dbReference type="GO" id="GO:0005829">
    <property type="term" value="C:cytosol"/>
    <property type="evidence" value="ECO:0007669"/>
    <property type="project" value="TreeGrafter"/>
</dbReference>
<dbReference type="SUPFAM" id="SSF52540">
    <property type="entry name" value="P-loop containing nucleoside triphosphate hydrolases"/>
    <property type="match status" value="1"/>
</dbReference>
<gene>
    <name evidence="9" type="primary">Q8Y8N0</name>
</gene>
<dbReference type="PROSITE" id="PS51192">
    <property type="entry name" value="HELICASE_ATP_BIND_1"/>
    <property type="match status" value="1"/>
</dbReference>
<keyword evidence="1 6" id="KW-0547">Nucleotide-binding</keyword>
<dbReference type="GO" id="GO:0003723">
    <property type="term" value="F:RNA binding"/>
    <property type="evidence" value="ECO:0007669"/>
    <property type="project" value="UniProtKB-KW"/>
</dbReference>
<evidence type="ECO:0000256" key="3">
    <source>
        <dbReference type="ARBA" id="ARBA00022806"/>
    </source>
</evidence>
<dbReference type="EMBL" id="LR724438">
    <property type="protein sequence ID" value="VWO95027.1"/>
    <property type="molecule type" value="Genomic_DNA"/>
</dbReference>
<dbReference type="GO" id="GO:0005524">
    <property type="term" value="F:ATP binding"/>
    <property type="evidence" value="ECO:0007669"/>
    <property type="project" value="UniProtKB-KW"/>
</dbReference>
<evidence type="ECO:0000256" key="2">
    <source>
        <dbReference type="ARBA" id="ARBA00022801"/>
    </source>
</evidence>
<dbReference type="AlphaFoldDB" id="A0A5K1JSZ4"/>
<organism evidence="9">
    <name type="scientific">Ganoderma boninense</name>
    <dbReference type="NCBI Taxonomy" id="34458"/>
    <lineage>
        <taxon>Eukaryota</taxon>
        <taxon>Fungi</taxon>
        <taxon>Dikarya</taxon>
        <taxon>Basidiomycota</taxon>
        <taxon>Agaricomycotina</taxon>
        <taxon>Agaricomycetes</taxon>
        <taxon>Polyporales</taxon>
        <taxon>Polyporaceae</taxon>
        <taxon>Ganoderma</taxon>
    </lineage>
</organism>
<feature type="region of interest" description="Disordered" evidence="7">
    <location>
        <begin position="287"/>
        <end position="321"/>
    </location>
</feature>
<name>A0A5K1JSZ4_9APHY</name>
<keyword evidence="5" id="KW-0694">RNA-binding</keyword>
<dbReference type="EC" id="3.6.4.13" evidence="9"/>
<dbReference type="InterPro" id="IPR027417">
    <property type="entry name" value="P-loop_NTPase"/>
</dbReference>
<evidence type="ECO:0000313" key="9">
    <source>
        <dbReference type="EMBL" id="VWO95027.1"/>
    </source>
</evidence>
<dbReference type="PANTHER" id="PTHR47959">
    <property type="entry name" value="ATP-DEPENDENT RNA HELICASE RHLE-RELATED"/>
    <property type="match status" value="1"/>
</dbReference>
<dbReference type="Gene3D" id="3.40.50.300">
    <property type="entry name" value="P-loop containing nucleotide triphosphate hydrolases"/>
    <property type="match status" value="1"/>
</dbReference>
<comment type="similarity">
    <text evidence="6">Belongs to the DEAD box helicase family.</text>
</comment>
<reference evidence="9" key="1">
    <citation type="submission" date="2019-10" db="EMBL/GenBank/DDBJ databases">
        <authorList>
            <person name="Nor Muhammad N."/>
        </authorList>
    </citation>
    <scope>NUCLEOTIDE SEQUENCE</scope>
</reference>